<feature type="transmembrane region" description="Helical" evidence="1">
    <location>
        <begin position="86"/>
        <end position="103"/>
    </location>
</feature>
<keyword evidence="1" id="KW-0812">Transmembrane</keyword>
<dbReference type="Proteomes" id="UP000051861">
    <property type="component" value="Unassembled WGS sequence"/>
</dbReference>
<evidence type="ECO:0000313" key="3">
    <source>
        <dbReference type="Proteomes" id="UP000051861"/>
    </source>
</evidence>
<keyword evidence="1" id="KW-1133">Transmembrane helix</keyword>
<evidence type="ECO:0000256" key="1">
    <source>
        <dbReference type="SAM" id="Phobius"/>
    </source>
</evidence>
<proteinExistence type="predicted"/>
<name>A0A0S7Y0U2_UNCSA</name>
<feature type="transmembrane region" description="Helical" evidence="1">
    <location>
        <begin position="62"/>
        <end position="80"/>
    </location>
</feature>
<comment type="caution">
    <text evidence="2">The sequence shown here is derived from an EMBL/GenBank/DDBJ whole genome shotgun (WGS) entry which is preliminary data.</text>
</comment>
<keyword evidence="1" id="KW-0472">Membrane</keyword>
<accession>A0A0S7Y0U2</accession>
<protein>
    <submittedName>
        <fullName evidence="2">Uncharacterized protein</fullName>
    </submittedName>
</protein>
<organism evidence="2 3">
    <name type="scientific">candidate division WOR-1 bacterium DG_54_3</name>
    <dbReference type="NCBI Taxonomy" id="1703775"/>
    <lineage>
        <taxon>Bacteria</taxon>
        <taxon>Bacillati</taxon>
        <taxon>Saganbacteria</taxon>
    </lineage>
</organism>
<sequence>MAEQGLDQKLNAVAWALFFIMLGGLWLVPAGTVPESTWLLGVGIILLGLNAIRYLSGIKMSWLTLVLGFVALLTGVAGIVGMELPVFPIILIIIGVSIIYDVLTKKS</sequence>
<reference evidence="2 3" key="1">
    <citation type="journal article" date="2015" name="Microbiome">
        <title>Genomic resolution of linkages in carbon, nitrogen, and sulfur cycling among widespread estuary sediment bacteria.</title>
        <authorList>
            <person name="Baker B.J."/>
            <person name="Lazar C.S."/>
            <person name="Teske A.P."/>
            <person name="Dick G.J."/>
        </authorList>
    </citation>
    <scope>NUCLEOTIDE SEQUENCE [LARGE SCALE GENOMIC DNA]</scope>
    <source>
        <strain evidence="2">DG_54_3</strain>
    </source>
</reference>
<dbReference type="EMBL" id="LIZX01000055">
    <property type="protein sequence ID" value="KPJ68334.1"/>
    <property type="molecule type" value="Genomic_DNA"/>
</dbReference>
<feature type="transmembrane region" description="Helical" evidence="1">
    <location>
        <begin position="37"/>
        <end position="55"/>
    </location>
</feature>
<feature type="transmembrane region" description="Helical" evidence="1">
    <location>
        <begin position="12"/>
        <end position="31"/>
    </location>
</feature>
<dbReference type="AlphaFoldDB" id="A0A0S7Y0U2"/>
<gene>
    <name evidence="2" type="ORF">AMJ44_06695</name>
</gene>
<evidence type="ECO:0000313" key="2">
    <source>
        <dbReference type="EMBL" id="KPJ68334.1"/>
    </source>
</evidence>